<dbReference type="GO" id="GO:1990444">
    <property type="term" value="F:F-box domain binding"/>
    <property type="evidence" value="ECO:0007669"/>
    <property type="project" value="TreeGrafter"/>
</dbReference>
<evidence type="ECO:0000313" key="3">
    <source>
        <dbReference type="EMBL" id="KAH6894615.1"/>
    </source>
</evidence>
<gene>
    <name evidence="3" type="ORF">B0T10DRAFT_480859</name>
</gene>
<dbReference type="Proteomes" id="UP000777438">
    <property type="component" value="Unassembled WGS sequence"/>
</dbReference>
<dbReference type="InterPro" id="IPR020422">
    <property type="entry name" value="TYR_PHOSPHATASE_DUAL_dom"/>
</dbReference>
<dbReference type="InterPro" id="IPR000340">
    <property type="entry name" value="Dual-sp_phosphatase_cat-dom"/>
</dbReference>
<dbReference type="GO" id="GO:0070372">
    <property type="term" value="P:regulation of ERK1 and ERK2 cascade"/>
    <property type="evidence" value="ECO:0007669"/>
    <property type="project" value="TreeGrafter"/>
</dbReference>
<dbReference type="GO" id="GO:0005737">
    <property type="term" value="C:cytoplasm"/>
    <property type="evidence" value="ECO:0007669"/>
    <property type="project" value="TreeGrafter"/>
</dbReference>
<dbReference type="Pfam" id="PF00782">
    <property type="entry name" value="DSPc"/>
    <property type="match status" value="1"/>
</dbReference>
<protein>
    <submittedName>
        <fullName evidence="3">Protein-tyrosine phosphatase-like protein</fullName>
    </submittedName>
</protein>
<dbReference type="GO" id="GO:0062026">
    <property type="term" value="P:negative regulation of SCF-dependent proteasomal ubiquitin-dependent catabolic process"/>
    <property type="evidence" value="ECO:0007669"/>
    <property type="project" value="TreeGrafter"/>
</dbReference>
<dbReference type="GO" id="GO:0140096">
    <property type="term" value="F:catalytic activity, acting on a protein"/>
    <property type="evidence" value="ECO:0007669"/>
    <property type="project" value="UniProtKB-ARBA"/>
</dbReference>
<dbReference type="Gene3D" id="3.90.190.10">
    <property type="entry name" value="Protein tyrosine phosphatase superfamily"/>
    <property type="match status" value="1"/>
</dbReference>
<dbReference type="OrthoDB" id="10252009at2759"/>
<dbReference type="InterPro" id="IPR000387">
    <property type="entry name" value="Tyr_Pase_dom"/>
</dbReference>
<dbReference type="EMBL" id="JAGPYM010000005">
    <property type="protein sequence ID" value="KAH6894615.1"/>
    <property type="molecule type" value="Genomic_DNA"/>
</dbReference>
<evidence type="ECO:0000259" key="2">
    <source>
        <dbReference type="PROSITE" id="PS50056"/>
    </source>
</evidence>
<comment type="similarity">
    <text evidence="1">Belongs to the protein-tyrosine phosphatase family. Non-receptor class subfamily.</text>
</comment>
<dbReference type="PANTHER" id="PTHR46588:SF1">
    <property type="entry name" value="SERINE_THREONINE_TYROSINE-INTERACTING PROTEIN"/>
    <property type="match status" value="1"/>
</dbReference>
<dbReference type="AlphaFoldDB" id="A0A9P8WAH1"/>
<dbReference type="PROSITE" id="PS50056">
    <property type="entry name" value="TYR_PHOSPHATASE_2"/>
    <property type="match status" value="1"/>
</dbReference>
<evidence type="ECO:0000313" key="4">
    <source>
        <dbReference type="Proteomes" id="UP000777438"/>
    </source>
</evidence>
<reference evidence="3 4" key="1">
    <citation type="journal article" date="2021" name="Nat. Commun.">
        <title>Genetic determinants of endophytism in the Arabidopsis root mycobiome.</title>
        <authorList>
            <person name="Mesny F."/>
            <person name="Miyauchi S."/>
            <person name="Thiergart T."/>
            <person name="Pickel B."/>
            <person name="Atanasova L."/>
            <person name="Karlsson M."/>
            <person name="Huettel B."/>
            <person name="Barry K.W."/>
            <person name="Haridas S."/>
            <person name="Chen C."/>
            <person name="Bauer D."/>
            <person name="Andreopoulos W."/>
            <person name="Pangilinan J."/>
            <person name="LaButti K."/>
            <person name="Riley R."/>
            <person name="Lipzen A."/>
            <person name="Clum A."/>
            <person name="Drula E."/>
            <person name="Henrissat B."/>
            <person name="Kohler A."/>
            <person name="Grigoriev I.V."/>
            <person name="Martin F.M."/>
            <person name="Hacquard S."/>
        </authorList>
    </citation>
    <scope>NUCLEOTIDE SEQUENCE [LARGE SCALE GENOMIC DNA]</scope>
    <source>
        <strain evidence="3 4">MPI-CAGE-CH-0241</strain>
    </source>
</reference>
<dbReference type="SMART" id="SM00195">
    <property type="entry name" value="DSPc"/>
    <property type="match status" value="1"/>
</dbReference>
<proteinExistence type="inferred from homology"/>
<evidence type="ECO:0000256" key="1">
    <source>
        <dbReference type="ARBA" id="ARBA00009649"/>
    </source>
</evidence>
<organism evidence="3 4">
    <name type="scientific">Thelonectria olida</name>
    <dbReference type="NCBI Taxonomy" id="1576542"/>
    <lineage>
        <taxon>Eukaryota</taxon>
        <taxon>Fungi</taxon>
        <taxon>Dikarya</taxon>
        <taxon>Ascomycota</taxon>
        <taxon>Pezizomycotina</taxon>
        <taxon>Sordariomycetes</taxon>
        <taxon>Hypocreomycetidae</taxon>
        <taxon>Hypocreales</taxon>
        <taxon>Nectriaceae</taxon>
        <taxon>Thelonectria</taxon>
    </lineage>
</organism>
<dbReference type="SUPFAM" id="SSF52799">
    <property type="entry name" value="(Phosphotyrosine protein) phosphatases II"/>
    <property type="match status" value="1"/>
</dbReference>
<dbReference type="GO" id="GO:0005654">
    <property type="term" value="C:nucleoplasm"/>
    <property type="evidence" value="ECO:0007669"/>
    <property type="project" value="TreeGrafter"/>
</dbReference>
<comment type="caution">
    <text evidence="3">The sequence shown here is derived from an EMBL/GenBank/DDBJ whole genome shotgun (WGS) entry which is preliminary data.</text>
</comment>
<dbReference type="InterPro" id="IPR052449">
    <property type="entry name" value="STYX-Interacting_Phosphatase"/>
</dbReference>
<feature type="domain" description="Tyrosine specific protein phosphatases" evidence="2">
    <location>
        <begin position="171"/>
        <end position="225"/>
    </location>
</feature>
<dbReference type="InterPro" id="IPR029021">
    <property type="entry name" value="Prot-tyrosine_phosphatase-like"/>
</dbReference>
<keyword evidence="4" id="KW-1185">Reference proteome</keyword>
<dbReference type="PANTHER" id="PTHR46588">
    <property type="entry name" value="SERINE/THREONINE/TYROSINE-INTERACTING PROTEIN"/>
    <property type="match status" value="1"/>
</dbReference>
<accession>A0A9P8WAH1</accession>
<name>A0A9P8WAH1_9HYPO</name>
<sequence>MEAAPDARPSVVNGAIQSAPYDHRRPSPPFIHIPPHGTTTSGEPMAGLMPSYQNAGSTQLTRRDVEIITQNTMQIAQDRSSDWSYEQRRRAQPLLDFLYLGPNSVIRDLAFLEREGITFIMVVRDSRMANTRLASLEKARQALNIQHHYVDFRGNEQLIGLFPTVIRTINDHLLSVYHDMDKRRGKVLIACETGNERSATIAAAYIMAMFNADMVTTLQFISVQRFCCSLDEDVKRKLQSWEDLLHAQSQVAAQNQSVEGTQGLPVNGQHAKRHIDEVVDVNQELVDDQDMDMDEERFTGRNAFVPFVNQ</sequence>
<dbReference type="CDD" id="cd14498">
    <property type="entry name" value="DSP"/>
    <property type="match status" value="1"/>
</dbReference>